<keyword evidence="2" id="KW-0004">4Fe-4S</keyword>
<evidence type="ECO:0000256" key="3">
    <source>
        <dbReference type="ARBA" id="ARBA00022723"/>
    </source>
</evidence>
<dbReference type="FunCoup" id="G0ED20">
    <property type="interactions" value="50"/>
</dbReference>
<dbReference type="KEGG" id="pfm:Pyrfu_0710"/>
<dbReference type="eggNOG" id="arCOG01604">
    <property type="taxonomic scope" value="Archaea"/>
</dbReference>
<dbReference type="PROSITE" id="PS00198">
    <property type="entry name" value="4FE4S_FER_1"/>
    <property type="match status" value="2"/>
</dbReference>
<dbReference type="NCBIfam" id="TIGR02179">
    <property type="entry name" value="PorD_KorD"/>
    <property type="match status" value="1"/>
</dbReference>
<keyword evidence="9" id="KW-0670">Pyruvate</keyword>
<proteinExistence type="predicted"/>
<evidence type="ECO:0000313" key="10">
    <source>
        <dbReference type="Proteomes" id="UP000001037"/>
    </source>
</evidence>
<dbReference type="GeneID" id="11139178"/>
<dbReference type="PROSITE" id="PS51379">
    <property type="entry name" value="4FE4S_FER_2"/>
    <property type="match status" value="2"/>
</dbReference>
<evidence type="ECO:0000313" key="9">
    <source>
        <dbReference type="EMBL" id="AEM38579.1"/>
    </source>
</evidence>
<evidence type="ECO:0000256" key="2">
    <source>
        <dbReference type="ARBA" id="ARBA00022485"/>
    </source>
</evidence>
<dbReference type="STRING" id="694429.Pyrfu_0710"/>
<keyword evidence="6" id="KW-0408">Iron</keyword>
<dbReference type="PANTHER" id="PTHR43724">
    <property type="entry name" value="PYRUVATE SYNTHASE SUBUNIT PORD"/>
    <property type="match status" value="1"/>
</dbReference>
<evidence type="ECO:0000256" key="4">
    <source>
        <dbReference type="ARBA" id="ARBA00022737"/>
    </source>
</evidence>
<evidence type="ECO:0000256" key="5">
    <source>
        <dbReference type="ARBA" id="ARBA00022982"/>
    </source>
</evidence>
<dbReference type="GO" id="GO:0051539">
    <property type="term" value="F:4 iron, 4 sulfur cluster binding"/>
    <property type="evidence" value="ECO:0007669"/>
    <property type="project" value="UniProtKB-KW"/>
</dbReference>
<name>G0ED20_PYRF1</name>
<evidence type="ECO:0000256" key="7">
    <source>
        <dbReference type="ARBA" id="ARBA00023014"/>
    </source>
</evidence>
<keyword evidence="7" id="KW-0411">Iron-sulfur</keyword>
<keyword evidence="4" id="KW-0677">Repeat</keyword>
<dbReference type="AlphaFoldDB" id="G0ED20"/>
<keyword evidence="10" id="KW-1185">Reference proteome</keyword>
<dbReference type="InterPro" id="IPR017900">
    <property type="entry name" value="4Fe4S_Fe_S_CS"/>
</dbReference>
<accession>G0ED20</accession>
<dbReference type="Gene3D" id="3.30.70.20">
    <property type="match status" value="1"/>
</dbReference>
<dbReference type="GO" id="GO:0046872">
    <property type="term" value="F:metal ion binding"/>
    <property type="evidence" value="ECO:0007669"/>
    <property type="project" value="UniProtKB-KW"/>
</dbReference>
<dbReference type="GO" id="GO:0016625">
    <property type="term" value="F:oxidoreductase activity, acting on the aldehyde or oxo group of donors, iron-sulfur protein as acceptor"/>
    <property type="evidence" value="ECO:0007669"/>
    <property type="project" value="InterPro"/>
</dbReference>
<protein>
    <submittedName>
        <fullName evidence="9">Pyruvate ferredoxin/flavodoxin oxidoreductase, delta subunit</fullName>
    </submittedName>
</protein>
<dbReference type="RefSeq" id="WP_014026256.1">
    <property type="nucleotide sequence ID" value="NC_015931.1"/>
</dbReference>
<organism evidence="9 10">
    <name type="scientific">Pyrolobus fumarii (strain DSM 11204 / 1A)</name>
    <dbReference type="NCBI Taxonomy" id="694429"/>
    <lineage>
        <taxon>Archaea</taxon>
        <taxon>Thermoproteota</taxon>
        <taxon>Thermoprotei</taxon>
        <taxon>Desulfurococcales</taxon>
        <taxon>Pyrodictiaceae</taxon>
        <taxon>Pyrolobus</taxon>
    </lineage>
</organism>
<gene>
    <name evidence="9" type="ordered locus">Pyrfu_0710</name>
</gene>
<keyword evidence="3" id="KW-0479">Metal-binding</keyword>
<evidence type="ECO:0000259" key="8">
    <source>
        <dbReference type="PROSITE" id="PS51379"/>
    </source>
</evidence>
<dbReference type="PANTHER" id="PTHR43724:SF1">
    <property type="entry name" value="PYRUVATE SYNTHASE SUBUNIT PORD"/>
    <property type="match status" value="1"/>
</dbReference>
<keyword evidence="5" id="KW-0813">Transport</keyword>
<dbReference type="SUPFAM" id="SSF54862">
    <property type="entry name" value="4Fe-4S ferredoxins"/>
    <property type="match status" value="1"/>
</dbReference>
<feature type="domain" description="4Fe-4S ferredoxin-type" evidence="8">
    <location>
        <begin position="35"/>
        <end position="65"/>
    </location>
</feature>
<reference evidence="9 10" key="1">
    <citation type="journal article" date="2011" name="Stand. Genomic Sci.">
        <title>Complete genome sequence of the hyperthermophilic chemolithoautotroph Pyrolobus fumarii type strain (1A).</title>
        <authorList>
            <person name="Anderson I."/>
            <person name="Goker M."/>
            <person name="Nolan M."/>
            <person name="Lucas S."/>
            <person name="Hammon N."/>
            <person name="Deshpande S."/>
            <person name="Cheng J.F."/>
            <person name="Tapia R."/>
            <person name="Han C."/>
            <person name="Goodwin L."/>
            <person name="Pitluck S."/>
            <person name="Huntemann M."/>
            <person name="Liolios K."/>
            <person name="Ivanova N."/>
            <person name="Pagani I."/>
            <person name="Mavromatis K."/>
            <person name="Ovchinikova G."/>
            <person name="Pati A."/>
            <person name="Chen A."/>
            <person name="Palaniappan K."/>
            <person name="Land M."/>
            <person name="Hauser L."/>
            <person name="Brambilla E.M."/>
            <person name="Huber H."/>
            <person name="Yasawong M."/>
            <person name="Rohde M."/>
            <person name="Spring S."/>
            <person name="Abt B."/>
            <person name="Sikorski J."/>
            <person name="Wirth R."/>
            <person name="Detter J.C."/>
            <person name="Woyke T."/>
            <person name="Bristow J."/>
            <person name="Eisen J.A."/>
            <person name="Markowitz V."/>
            <person name="Hugenholtz P."/>
            <person name="Kyrpides N.C."/>
            <person name="Klenk H.P."/>
            <person name="Lapidus A."/>
        </authorList>
    </citation>
    <scope>NUCLEOTIDE SEQUENCE [LARGE SCALE GENOMIC DNA]</scope>
    <source>
        <strain evidence="10">DSM 11204 / 1A</strain>
    </source>
</reference>
<dbReference type="EMBL" id="CP002838">
    <property type="protein sequence ID" value="AEM38579.1"/>
    <property type="molecule type" value="Genomic_DNA"/>
</dbReference>
<dbReference type="InParanoid" id="G0ED20"/>
<evidence type="ECO:0000256" key="1">
    <source>
        <dbReference type="ARBA" id="ARBA00001966"/>
    </source>
</evidence>
<dbReference type="HOGENOM" id="CLU_139698_1_1_2"/>
<dbReference type="Proteomes" id="UP000001037">
    <property type="component" value="Chromosome"/>
</dbReference>
<keyword evidence="5" id="KW-0249">Electron transport</keyword>
<feature type="domain" description="4Fe-4S ferredoxin-type" evidence="8">
    <location>
        <begin position="76"/>
        <end position="105"/>
    </location>
</feature>
<sequence length="107" mass="12219">MIMSGLPGWRSLPIAAIVSEPGNTEKNDMSAWRTFKPVIDQEKCVRCRMCWIFCPDAAILEVEEEYRTKTGRVYKVTYKVDYKHCKGCGICANECPVKAIQMVPEVR</sequence>
<dbReference type="InterPro" id="IPR017896">
    <property type="entry name" value="4Fe4S_Fe-S-bd"/>
</dbReference>
<dbReference type="InterPro" id="IPR011898">
    <property type="entry name" value="PorD_KorD"/>
</dbReference>
<comment type="cofactor">
    <cofactor evidence="1">
        <name>[4Fe-4S] cluster</name>
        <dbReference type="ChEBI" id="CHEBI:49883"/>
    </cofactor>
</comment>
<dbReference type="Pfam" id="PF14697">
    <property type="entry name" value="Fer4_21"/>
    <property type="match status" value="1"/>
</dbReference>
<evidence type="ECO:0000256" key="6">
    <source>
        <dbReference type="ARBA" id="ARBA00023004"/>
    </source>
</evidence>